<name>A0A5N6M8S2_9ASTR</name>
<proteinExistence type="predicted"/>
<gene>
    <name evidence="2" type="ORF">E3N88_32575</name>
</gene>
<evidence type="ECO:0000313" key="2">
    <source>
        <dbReference type="EMBL" id="KAD3337055.1"/>
    </source>
</evidence>
<sequence length="141" mass="15294">MECSEGTLGWEGLGSGLVMSFGTINWLGNMGTPFDGWGLGWFIPVAVHGPFEYLCEPSCNLIVLIHGMTGGTMSCLSWIARSFLFGGLKEIQAGEMAEFASGVKGIALNMDSSSLLITSWLVITLAWYTLELIFLFLSCYC</sequence>
<protein>
    <submittedName>
        <fullName evidence="2">Uncharacterized protein</fullName>
    </submittedName>
</protein>
<dbReference type="AlphaFoldDB" id="A0A5N6M8S2"/>
<keyword evidence="3" id="KW-1185">Reference proteome</keyword>
<dbReference type="InterPro" id="IPR023366">
    <property type="entry name" value="ATP_synth_asu-like_sf"/>
</dbReference>
<accession>A0A5N6M8S2</accession>
<comment type="caution">
    <text evidence="2">The sequence shown here is derived from an EMBL/GenBank/DDBJ whole genome shotgun (WGS) entry which is preliminary data.</text>
</comment>
<keyword evidence="1" id="KW-1133">Transmembrane helix</keyword>
<feature type="transmembrane region" description="Helical" evidence="1">
    <location>
        <begin position="117"/>
        <end position="140"/>
    </location>
</feature>
<evidence type="ECO:0000313" key="3">
    <source>
        <dbReference type="Proteomes" id="UP000326396"/>
    </source>
</evidence>
<dbReference type="Gene3D" id="2.40.30.20">
    <property type="match status" value="1"/>
</dbReference>
<organism evidence="2 3">
    <name type="scientific">Mikania micrantha</name>
    <name type="common">bitter vine</name>
    <dbReference type="NCBI Taxonomy" id="192012"/>
    <lineage>
        <taxon>Eukaryota</taxon>
        <taxon>Viridiplantae</taxon>
        <taxon>Streptophyta</taxon>
        <taxon>Embryophyta</taxon>
        <taxon>Tracheophyta</taxon>
        <taxon>Spermatophyta</taxon>
        <taxon>Magnoliopsida</taxon>
        <taxon>eudicotyledons</taxon>
        <taxon>Gunneridae</taxon>
        <taxon>Pentapetalae</taxon>
        <taxon>asterids</taxon>
        <taxon>campanulids</taxon>
        <taxon>Asterales</taxon>
        <taxon>Asteraceae</taxon>
        <taxon>Asteroideae</taxon>
        <taxon>Heliantheae alliance</taxon>
        <taxon>Eupatorieae</taxon>
        <taxon>Mikania</taxon>
    </lineage>
</organism>
<reference evidence="2 3" key="1">
    <citation type="submission" date="2019-05" db="EMBL/GenBank/DDBJ databases">
        <title>Mikania micrantha, genome provides insights into the molecular mechanism of rapid growth.</title>
        <authorList>
            <person name="Liu B."/>
        </authorList>
    </citation>
    <scope>NUCLEOTIDE SEQUENCE [LARGE SCALE GENOMIC DNA]</scope>
    <source>
        <strain evidence="2">NLD-2019</strain>
        <tissue evidence="2">Leaf</tissue>
    </source>
</reference>
<keyword evidence="1" id="KW-0472">Membrane</keyword>
<dbReference type="Proteomes" id="UP000326396">
    <property type="component" value="Linkage Group LG6"/>
</dbReference>
<keyword evidence="1" id="KW-0812">Transmembrane</keyword>
<dbReference type="EMBL" id="SZYD01000016">
    <property type="protein sequence ID" value="KAD3337055.1"/>
    <property type="molecule type" value="Genomic_DNA"/>
</dbReference>
<evidence type="ECO:0000256" key="1">
    <source>
        <dbReference type="SAM" id="Phobius"/>
    </source>
</evidence>